<dbReference type="EMBL" id="FN649736">
    <property type="protein sequence ID" value="CBJ48531.1"/>
    <property type="molecule type" value="Genomic_DNA"/>
</dbReference>
<dbReference type="SUPFAM" id="SSF51735">
    <property type="entry name" value="NAD(P)-binding Rossmann-fold domains"/>
    <property type="match status" value="1"/>
</dbReference>
<keyword evidence="5" id="KW-1185">Reference proteome</keyword>
<dbReference type="EMBL" id="FN648431">
    <property type="protein sequence ID" value="CBJ48531.1"/>
    <property type="molecule type" value="Genomic_DNA"/>
</dbReference>
<evidence type="ECO:0000313" key="4">
    <source>
        <dbReference type="EMBL" id="CBJ48531.1"/>
    </source>
</evidence>
<evidence type="ECO:0000313" key="5">
    <source>
        <dbReference type="Proteomes" id="UP000002630"/>
    </source>
</evidence>
<evidence type="ECO:0000256" key="1">
    <source>
        <dbReference type="ARBA" id="ARBA00007637"/>
    </source>
</evidence>
<accession>D7FTF3</accession>
<organism evidence="4 5">
    <name type="scientific">Ectocarpus siliculosus</name>
    <name type="common">Brown alga</name>
    <name type="synonym">Conferva siliculosa</name>
    <dbReference type="NCBI Taxonomy" id="2880"/>
    <lineage>
        <taxon>Eukaryota</taxon>
        <taxon>Sar</taxon>
        <taxon>Stramenopiles</taxon>
        <taxon>Ochrophyta</taxon>
        <taxon>PX clade</taxon>
        <taxon>Phaeophyceae</taxon>
        <taxon>Ectocarpales</taxon>
        <taxon>Ectocarpaceae</taxon>
        <taxon>Ectocarpus</taxon>
    </lineage>
</organism>
<keyword evidence="2" id="KW-0520">NAD</keyword>
<dbReference type="InterPro" id="IPR036291">
    <property type="entry name" value="NAD(P)-bd_dom_sf"/>
</dbReference>
<dbReference type="Proteomes" id="UP000002630">
    <property type="component" value="Linkage Group LG11"/>
</dbReference>
<feature type="coiled-coil region" evidence="3">
    <location>
        <begin position="275"/>
        <end position="302"/>
    </location>
</feature>
<comment type="similarity">
    <text evidence="1">Belongs to the NAD(P)-dependent epimerase/dehydratase family.</text>
</comment>
<dbReference type="AlphaFoldDB" id="D7FTF3"/>
<sequence>MSGGENDLYVVGAGYLGKIIGEKWGSKHPEAKMYGETRSYTRHETFMPPGMTHVMRKNREEEGVKCPNVVFCANPGGNKDYAREVFTAMEDVWDGTGMFVFTSSGSVYGEKDGGVVTEDSPIDEAKVNSPLRIAELVTLDGGGCVVRLAGLYSAERGPHSVWLKEKRGKINLVSYKDAASAVVAALQAGINQIKDVDGAPGVKGKVFLAADHSPTTRRKICKVALEHPIYFRRSMPKFTQDATPPEFAVTGARKVYDSSATRRVLGWEPEFPSIEEYFRIELEELEESERRAEEKAAAEKTAALPE</sequence>
<dbReference type="OrthoDB" id="674948at2759"/>
<evidence type="ECO:0000256" key="3">
    <source>
        <dbReference type="SAM" id="Coils"/>
    </source>
</evidence>
<dbReference type="STRING" id="2880.D7FTF3"/>
<evidence type="ECO:0000256" key="2">
    <source>
        <dbReference type="ARBA" id="ARBA00023027"/>
    </source>
</evidence>
<proteinExistence type="inferred from homology"/>
<keyword evidence="3" id="KW-0175">Coiled coil</keyword>
<dbReference type="InParanoid" id="D7FTF3"/>
<dbReference type="eggNOG" id="ENOG502QSRK">
    <property type="taxonomic scope" value="Eukaryota"/>
</dbReference>
<dbReference type="Gene3D" id="3.40.50.720">
    <property type="entry name" value="NAD(P)-binding Rossmann-like Domain"/>
    <property type="match status" value="1"/>
</dbReference>
<protein>
    <submittedName>
        <fullName evidence="4">Contains domains for prephenate dehydrogenase and nucleoside-diphosphate-sugar epimerases</fullName>
    </submittedName>
</protein>
<dbReference type="OMA" id="MATPIQA"/>
<name>D7FTF3_ECTSI</name>
<reference evidence="4 5" key="1">
    <citation type="journal article" date="2010" name="Nature">
        <title>The Ectocarpus genome and the independent evolution of multicellularity in brown algae.</title>
        <authorList>
            <person name="Cock J.M."/>
            <person name="Sterck L."/>
            <person name="Rouze P."/>
            <person name="Scornet D."/>
            <person name="Allen A.E."/>
            <person name="Amoutzias G."/>
            <person name="Anthouard V."/>
            <person name="Artiguenave F."/>
            <person name="Aury J.M."/>
            <person name="Badger J.H."/>
            <person name="Beszteri B."/>
            <person name="Billiau K."/>
            <person name="Bonnet E."/>
            <person name="Bothwell J.H."/>
            <person name="Bowler C."/>
            <person name="Boyen C."/>
            <person name="Brownlee C."/>
            <person name="Carrano C.J."/>
            <person name="Charrier B."/>
            <person name="Cho G.Y."/>
            <person name="Coelho S.M."/>
            <person name="Collen J."/>
            <person name="Corre E."/>
            <person name="Da Silva C."/>
            <person name="Delage L."/>
            <person name="Delaroque N."/>
            <person name="Dittami S.M."/>
            <person name="Doulbeau S."/>
            <person name="Elias M."/>
            <person name="Farnham G."/>
            <person name="Gachon C.M."/>
            <person name="Gschloessl B."/>
            <person name="Heesch S."/>
            <person name="Jabbari K."/>
            <person name="Jubin C."/>
            <person name="Kawai H."/>
            <person name="Kimura K."/>
            <person name="Kloareg B."/>
            <person name="Kupper F.C."/>
            <person name="Lang D."/>
            <person name="Le Bail A."/>
            <person name="Leblanc C."/>
            <person name="Lerouge P."/>
            <person name="Lohr M."/>
            <person name="Lopez P.J."/>
            <person name="Martens C."/>
            <person name="Maumus F."/>
            <person name="Michel G."/>
            <person name="Miranda-Saavedra D."/>
            <person name="Morales J."/>
            <person name="Moreau H."/>
            <person name="Motomura T."/>
            <person name="Nagasato C."/>
            <person name="Napoli C.A."/>
            <person name="Nelson D.R."/>
            <person name="Nyvall-Collen P."/>
            <person name="Peters A.F."/>
            <person name="Pommier C."/>
            <person name="Potin P."/>
            <person name="Poulain J."/>
            <person name="Quesneville H."/>
            <person name="Read B."/>
            <person name="Rensing S.A."/>
            <person name="Ritter A."/>
            <person name="Rousvoal S."/>
            <person name="Samanta M."/>
            <person name="Samson G."/>
            <person name="Schroeder D.C."/>
            <person name="Segurens B."/>
            <person name="Strittmatter M."/>
            <person name="Tonon T."/>
            <person name="Tregear J.W."/>
            <person name="Valentin K."/>
            <person name="von Dassow P."/>
            <person name="Yamagishi T."/>
            <person name="Van de Peer Y."/>
            <person name="Wincker P."/>
        </authorList>
    </citation>
    <scope>NUCLEOTIDE SEQUENCE [LARGE SCALE GENOMIC DNA]</scope>
    <source>
        <strain evidence="5">Ec32 / CCAP1310/4</strain>
    </source>
</reference>
<dbReference type="PANTHER" id="PTHR43574">
    <property type="entry name" value="EPIMERASE-RELATED"/>
    <property type="match status" value="1"/>
</dbReference>
<gene>
    <name evidence="4" type="primary">TyrA/WcaG</name>
    <name evidence="4" type="ORF">Esi_0025_0070</name>
</gene>